<keyword evidence="2" id="KW-0808">Transferase</keyword>
<protein>
    <submittedName>
        <fullName evidence="2">Glycosyltransferase</fullName>
    </submittedName>
</protein>
<dbReference type="KEGG" id="peg:E5R92_03310"/>
<dbReference type="Gene3D" id="3.40.50.2000">
    <property type="entry name" value="Glycogen Phosphorylase B"/>
    <property type="match status" value="2"/>
</dbReference>
<evidence type="ECO:0000313" key="3">
    <source>
        <dbReference type="Proteomes" id="UP000501094"/>
    </source>
</evidence>
<evidence type="ECO:0000259" key="1">
    <source>
        <dbReference type="Pfam" id="PF00534"/>
    </source>
</evidence>
<dbReference type="Pfam" id="PF00534">
    <property type="entry name" value="Glycos_transf_1"/>
    <property type="match status" value="1"/>
</dbReference>
<accession>A0A6H1Q1L5</accession>
<dbReference type="Proteomes" id="UP000501094">
    <property type="component" value="Chromosome"/>
</dbReference>
<feature type="domain" description="Glycosyl transferase family 1" evidence="1">
    <location>
        <begin position="204"/>
        <end position="365"/>
    </location>
</feature>
<organism evidence="2 3">
    <name type="scientific">Candidatus Pelagibacter giovannonii</name>
    <dbReference type="NCBI Taxonomy" id="2563896"/>
    <lineage>
        <taxon>Bacteria</taxon>
        <taxon>Pseudomonadati</taxon>
        <taxon>Pseudomonadota</taxon>
        <taxon>Alphaproteobacteria</taxon>
        <taxon>Candidatus Pelagibacterales</taxon>
        <taxon>Candidatus Pelagibacteraceae</taxon>
        <taxon>Candidatus Pelagibacter</taxon>
    </lineage>
</organism>
<keyword evidence="3" id="KW-1185">Reference proteome</keyword>
<dbReference type="SUPFAM" id="SSF53756">
    <property type="entry name" value="UDP-Glycosyltransferase/glycogen phosphorylase"/>
    <property type="match status" value="1"/>
</dbReference>
<sequence length="380" mass="43751">MKISIVVGGRFHAFDLAQYLNEKQVLETLITSYPKSYIKKNYKKINLEKVQSIISKELINRSFGKIDFLNSLFNINDFSSKYFRKRACELIAYNEIDILLGWSGFSLESFKKAMSFNCLKVLERGSSHILHQYEILKEEYNLIGLKPLLPTKKNIDIEKQEYEIADHIMVPSQFAKDTFIKRGFHSSKVSKVPYGVDLKMFKSNNKKLNDKDPKFRIIYTGSLSVRKGIIYLLGAFCKLNLKNSELILVGDIENNIKKKISKFLDHKNVTYHSAKSQSELNNYYANSDLFITCSIEEGLAMVQVQAMACGLALISTENSGGRELIEEGHNGYIIPIRNIEYLKNKILYLYNNRDELREMGKNSQKKALSFFPGIIMAQKY</sequence>
<dbReference type="InterPro" id="IPR001296">
    <property type="entry name" value="Glyco_trans_1"/>
</dbReference>
<dbReference type="AlphaFoldDB" id="A0A6H1Q1L5"/>
<reference evidence="2 3" key="1">
    <citation type="journal article" date="2020" name="Nat. Microbiol.">
        <title>Lysogenic host-virus interactions in SAR11 marine bacteria.</title>
        <authorList>
            <person name="Morris R.M."/>
            <person name="Cain K.R."/>
            <person name="Hvorecny K.L."/>
            <person name="Kollman J.M."/>
        </authorList>
    </citation>
    <scope>NUCLEOTIDE SEQUENCE [LARGE SCALE GENOMIC DNA]</scope>
    <source>
        <strain evidence="2 3">NP1</strain>
    </source>
</reference>
<gene>
    <name evidence="2" type="ORF">E5R92_03310</name>
</gene>
<dbReference type="GO" id="GO:0016757">
    <property type="term" value="F:glycosyltransferase activity"/>
    <property type="evidence" value="ECO:0007669"/>
    <property type="project" value="InterPro"/>
</dbReference>
<dbReference type="PANTHER" id="PTHR45947:SF3">
    <property type="entry name" value="SULFOQUINOVOSYL TRANSFERASE SQD2"/>
    <property type="match status" value="1"/>
</dbReference>
<dbReference type="InterPro" id="IPR050194">
    <property type="entry name" value="Glycosyltransferase_grp1"/>
</dbReference>
<dbReference type="EMBL" id="CP038852">
    <property type="protein sequence ID" value="QIZ20812.1"/>
    <property type="molecule type" value="Genomic_DNA"/>
</dbReference>
<evidence type="ECO:0000313" key="2">
    <source>
        <dbReference type="EMBL" id="QIZ20812.1"/>
    </source>
</evidence>
<dbReference type="CDD" id="cd03801">
    <property type="entry name" value="GT4_PimA-like"/>
    <property type="match status" value="1"/>
</dbReference>
<dbReference type="RefSeq" id="WP_168606692.1">
    <property type="nucleotide sequence ID" value="NZ_CP038852.1"/>
</dbReference>
<proteinExistence type="predicted"/>
<name>A0A6H1Q1L5_9PROT</name>
<dbReference type="PANTHER" id="PTHR45947">
    <property type="entry name" value="SULFOQUINOVOSYL TRANSFERASE SQD2"/>
    <property type="match status" value="1"/>
</dbReference>